<feature type="transmembrane region" description="Helical" evidence="1">
    <location>
        <begin position="157"/>
        <end position="182"/>
    </location>
</feature>
<dbReference type="PANTHER" id="PTHR30569">
    <property type="entry name" value="CYTOSINE TRANSPORTER CODB"/>
    <property type="match status" value="1"/>
</dbReference>
<dbReference type="Proteomes" id="UP000006903">
    <property type="component" value="Chromosome"/>
</dbReference>
<sequence length="192" mass="20730">MKPIVRLAYVGVPMLVALIISALALSVSKWGAPSPGRIDTAALPLAFGLVLGTFVNDSIVLSFDYQRFCWSVRDAVLTAFINFLGFWSFIIVVSAVPAAILDKDLYGVYEVLGLSTLALATLFLLAWTSTDNQLYPASLSWTIALKAIGNAVSRRKIVIAAAALTAALSIVKLHTFVIWWLSLLTAVYGTHL</sequence>
<dbReference type="GeneID" id="7171755"/>
<feature type="transmembrane region" description="Helical" evidence="1">
    <location>
        <begin position="45"/>
        <end position="63"/>
    </location>
</feature>
<dbReference type="KEGG" id="dka:DKAM_0566"/>
<keyword evidence="1" id="KW-1133">Transmembrane helix</keyword>
<dbReference type="GO" id="GO:0015209">
    <property type="term" value="F:cytosine transmembrane transporter activity"/>
    <property type="evidence" value="ECO:0007669"/>
    <property type="project" value="InterPro"/>
</dbReference>
<dbReference type="AlphaFoldDB" id="B8D461"/>
<dbReference type="HOGENOM" id="CLU_1412308_0_0_2"/>
<accession>B8D461</accession>
<name>B8D461_DESA1</name>
<dbReference type="InterPro" id="IPR030191">
    <property type="entry name" value="CodB"/>
</dbReference>
<keyword evidence="1" id="KW-0472">Membrane</keyword>
<dbReference type="RefSeq" id="WP_012608234.1">
    <property type="nucleotide sequence ID" value="NC_011766.1"/>
</dbReference>
<keyword evidence="1" id="KW-0812">Transmembrane</keyword>
<proteinExistence type="predicted"/>
<dbReference type="EMBL" id="CP001140">
    <property type="protein sequence ID" value="ACL10892.1"/>
    <property type="molecule type" value="Genomic_DNA"/>
</dbReference>
<dbReference type="STRING" id="490899.DKAM_0566"/>
<reference evidence="2 3" key="1">
    <citation type="journal article" date="2009" name="J. Bacteriol.">
        <title>Complete genome sequence of the anaerobic, protein-degrading hyperthermophilic crenarchaeon Desulfurococcus kamchatkensis.</title>
        <authorList>
            <person name="Ravin N.V."/>
            <person name="Mardanov A.V."/>
            <person name="Beletsky A.V."/>
            <person name="Kublanov I.V."/>
            <person name="Kolganova T.V."/>
            <person name="Lebedinsky A.V."/>
            <person name="Chernyh N.A."/>
            <person name="Bonch-Osmolovskaya E.A."/>
            <person name="Skryabin K.G."/>
        </authorList>
    </citation>
    <scope>NUCLEOTIDE SEQUENCE [LARGE SCALE GENOMIC DNA]</scope>
    <source>
        <strain evidence="3">DSM 18924 / JCM 16383 / VKM B-2413 / 1221n</strain>
    </source>
</reference>
<feature type="transmembrane region" description="Helical" evidence="1">
    <location>
        <begin position="75"/>
        <end position="100"/>
    </location>
</feature>
<feature type="transmembrane region" description="Helical" evidence="1">
    <location>
        <begin position="106"/>
        <end position="127"/>
    </location>
</feature>
<feature type="transmembrane region" description="Helical" evidence="1">
    <location>
        <begin position="7"/>
        <end position="25"/>
    </location>
</feature>
<evidence type="ECO:0000313" key="3">
    <source>
        <dbReference type="Proteomes" id="UP000006903"/>
    </source>
</evidence>
<gene>
    <name evidence="2" type="ordered locus">DKAM_0566</name>
</gene>
<protein>
    <submittedName>
        <fullName evidence="2">Uncharacterized protein</fullName>
    </submittedName>
</protein>
<evidence type="ECO:0000313" key="2">
    <source>
        <dbReference type="EMBL" id="ACL10892.1"/>
    </source>
</evidence>
<dbReference type="GO" id="GO:0005886">
    <property type="term" value="C:plasma membrane"/>
    <property type="evidence" value="ECO:0007669"/>
    <property type="project" value="TreeGrafter"/>
</dbReference>
<dbReference type="PANTHER" id="PTHR30569:SF0">
    <property type="entry name" value="CYTOSINE PERMEASE"/>
    <property type="match status" value="1"/>
</dbReference>
<evidence type="ECO:0000256" key="1">
    <source>
        <dbReference type="SAM" id="Phobius"/>
    </source>
</evidence>
<organism evidence="2 3">
    <name type="scientific">Desulfurococcus amylolyticus (strain DSM 18924 / JCM 16383 / VKM B-2413 / 1221n)</name>
    <name type="common">Desulfurococcus kamchatkensis</name>
    <dbReference type="NCBI Taxonomy" id="490899"/>
    <lineage>
        <taxon>Archaea</taxon>
        <taxon>Thermoproteota</taxon>
        <taxon>Thermoprotei</taxon>
        <taxon>Desulfurococcales</taxon>
        <taxon>Desulfurococcaceae</taxon>
        <taxon>Desulfurococcus</taxon>
    </lineage>
</organism>